<dbReference type="EMBL" id="AE016879">
    <property type="protein sequence ID" value="AAP25234.1"/>
    <property type="molecule type" value="Genomic_DNA"/>
</dbReference>
<evidence type="ECO:0000313" key="1">
    <source>
        <dbReference type="EMBL" id="AAP25234.1"/>
    </source>
</evidence>
<gene>
    <name evidence="1" type="ordered locus">BA_1276</name>
</gene>
<dbReference type="Proteomes" id="UP000000427">
    <property type="component" value="Chromosome"/>
</dbReference>
<dbReference type="RefSeq" id="WP_000895378.1">
    <property type="nucleotide sequence ID" value="NZ_CP009325.1"/>
</dbReference>
<dbReference type="KEGG" id="banh:HYU01_06525"/>
<proteinExistence type="predicted"/>
<name>A0AAC8NBJ9_BACAN</name>
<dbReference type="SUPFAM" id="SSF140453">
    <property type="entry name" value="EsxAB dimer-like"/>
    <property type="match status" value="1"/>
</dbReference>
<dbReference type="AlphaFoldDB" id="A0AAC8NBJ9"/>
<accession>A0AAC8NBJ9</accession>
<reference evidence="1 2" key="1">
    <citation type="journal article" date="2003" name="Nature">
        <title>The genome sequence of Bacillus anthracis Ames and comparison to closely related bacteria.</title>
        <authorList>
            <person name="Read T.D."/>
            <person name="Peterson S.N."/>
            <person name="Tourasse N."/>
            <person name="Baillie L.W."/>
            <person name="Paulsen I.T."/>
            <person name="Nelson K.E."/>
            <person name="Tettelin H."/>
            <person name="Fouts D.E."/>
            <person name="Eisen J.A."/>
            <person name="Gill S.R."/>
            <person name="Holtzapple E.K."/>
            <person name="Okstad O.A."/>
            <person name="Helgason E."/>
            <person name="Rilstone J."/>
            <person name="Wu M."/>
            <person name="Kolonay J.F."/>
            <person name="Beanan M.J."/>
            <person name="Dodson R.J."/>
            <person name="Brinkac L.M."/>
            <person name="Gwinn M."/>
            <person name="DeBoy R.T."/>
            <person name="Madpu R."/>
            <person name="Daugherty S.C."/>
            <person name="Durkin A.S."/>
            <person name="Haft D.H."/>
            <person name="Nelson W.C."/>
            <person name="Peterson J.D."/>
            <person name="Pop M."/>
            <person name="Khouri H.M."/>
            <person name="Radune D."/>
            <person name="Benton J.L."/>
            <person name="Mahamoud Y."/>
            <person name="Jiang L."/>
            <person name="Hance I.R."/>
            <person name="Weidman J.F."/>
            <person name="Berry K.J."/>
            <person name="Plaut R.D."/>
            <person name="Wolf A.M."/>
            <person name="Watkins K.L."/>
            <person name="Nierman W.C."/>
            <person name="Hazen A."/>
            <person name="Cline R."/>
            <person name="Redmond C."/>
            <person name="Thwaite J.E."/>
            <person name="White O."/>
            <person name="Salzberg S.L."/>
            <person name="Thomason B."/>
            <person name="Friedlander A.M."/>
            <person name="Koehler T.M."/>
            <person name="Hanna P.C."/>
            <person name="Kolsto A.B."/>
            <person name="Fraser C.M."/>
        </authorList>
    </citation>
    <scope>NUCLEOTIDE SEQUENCE [LARGE SCALE GENOMIC DNA]</scope>
    <source>
        <strain evidence="2">Ames / isolate Porton</strain>
    </source>
</reference>
<protein>
    <submittedName>
        <fullName evidence="1">Conserved domain protein</fullName>
    </submittedName>
</protein>
<dbReference type="KEGG" id="ban:BA_1276"/>
<organism evidence="1 2">
    <name type="scientific">Bacillus anthracis</name>
    <name type="common">anthrax bacterium</name>
    <dbReference type="NCBI Taxonomy" id="1392"/>
    <lineage>
        <taxon>Bacteria</taxon>
        <taxon>Bacillati</taxon>
        <taxon>Bacillota</taxon>
        <taxon>Bacilli</taxon>
        <taxon>Bacillales</taxon>
        <taxon>Bacillaceae</taxon>
        <taxon>Bacillus</taxon>
        <taxon>Bacillus cereus group</taxon>
    </lineage>
</organism>
<evidence type="ECO:0000313" key="2">
    <source>
        <dbReference type="Proteomes" id="UP000000427"/>
    </source>
</evidence>
<sequence length="134" mass="15713">MLEYLHNGLYNQIKNIATQWNGASREQFYQRFNKVKPKMFTVLIEAKNYNVMISSGRRSLINIVVKQFEDRLKHLPEGSHQTVVIDVRGPDETGEILKQIREEINQRTFGQAEIIIKKIKKVGYITELARMHKL</sequence>
<dbReference type="InterPro" id="IPR036689">
    <property type="entry name" value="ESAT-6-like_sf"/>
</dbReference>
<dbReference type="Gene3D" id="1.10.287.850">
    <property type="entry name" value="HP0062-like domain"/>
    <property type="match status" value="1"/>
</dbReference>